<dbReference type="EMBL" id="DTGZ01000046">
    <property type="protein sequence ID" value="HGV97175.1"/>
    <property type="molecule type" value="Genomic_DNA"/>
</dbReference>
<dbReference type="Gene3D" id="3.20.20.410">
    <property type="entry name" value="Protein of unknown function UPF0759"/>
    <property type="match status" value="1"/>
</dbReference>
<accession>A0A7C4XE56</accession>
<evidence type="ECO:0000313" key="1">
    <source>
        <dbReference type="EMBL" id="HGV97175.1"/>
    </source>
</evidence>
<sequence>MKVFVGTSGWYYAWNEGGDFDWYLENSGLNAIELNASFYRFPFPNQVKTWAKKGENLRWVIKVNRMITHQFKFSEKAFNTWRKFYELFSIMDKFIDYFLFQLPPNFTPAIKERIESFLEKSKIKEKFALEPRNDKWFNKEAINWAGKLGITWVSIDAPEFPREIYKTTKNVYVRMHGRTDWYSHNYTEKELREVAKRIFFHSPECVYVFFNNNHNMLQNAQMMFRILGEQRNAG</sequence>
<dbReference type="PANTHER" id="PTHR30348:SF4">
    <property type="entry name" value="DUF72 DOMAIN-CONTAINING PROTEIN"/>
    <property type="match status" value="1"/>
</dbReference>
<gene>
    <name evidence="1" type="ORF">ENV60_02635</name>
</gene>
<organism evidence="1">
    <name type="scientific">candidate division WOR-3 bacterium</name>
    <dbReference type="NCBI Taxonomy" id="2052148"/>
    <lineage>
        <taxon>Bacteria</taxon>
        <taxon>Bacteria division WOR-3</taxon>
    </lineage>
</organism>
<proteinExistence type="predicted"/>
<protein>
    <submittedName>
        <fullName evidence="1">DUF72 domain-containing protein</fullName>
    </submittedName>
</protein>
<dbReference type="AlphaFoldDB" id="A0A7C4XE56"/>
<dbReference type="InterPro" id="IPR002763">
    <property type="entry name" value="DUF72"/>
</dbReference>
<dbReference type="SUPFAM" id="SSF117396">
    <property type="entry name" value="TM1631-like"/>
    <property type="match status" value="1"/>
</dbReference>
<dbReference type="PANTHER" id="PTHR30348">
    <property type="entry name" value="UNCHARACTERIZED PROTEIN YECE"/>
    <property type="match status" value="1"/>
</dbReference>
<dbReference type="Pfam" id="PF01904">
    <property type="entry name" value="DUF72"/>
    <property type="match status" value="1"/>
</dbReference>
<name>A0A7C4XE56_UNCW3</name>
<reference evidence="1" key="1">
    <citation type="journal article" date="2020" name="mSystems">
        <title>Genome- and Community-Level Interaction Insights into Carbon Utilization and Element Cycling Functions of Hydrothermarchaeota in Hydrothermal Sediment.</title>
        <authorList>
            <person name="Zhou Z."/>
            <person name="Liu Y."/>
            <person name="Xu W."/>
            <person name="Pan J."/>
            <person name="Luo Z.H."/>
            <person name="Li M."/>
        </authorList>
    </citation>
    <scope>NUCLEOTIDE SEQUENCE [LARGE SCALE GENOMIC DNA]</scope>
    <source>
        <strain evidence="1">SpSt-774</strain>
    </source>
</reference>
<dbReference type="InterPro" id="IPR036520">
    <property type="entry name" value="UPF0759_sf"/>
</dbReference>
<comment type="caution">
    <text evidence="1">The sequence shown here is derived from an EMBL/GenBank/DDBJ whole genome shotgun (WGS) entry which is preliminary data.</text>
</comment>